<gene>
    <name evidence="1" type="ORF">Bca52824_044094</name>
</gene>
<proteinExistence type="predicted"/>
<comment type="caution">
    <text evidence="1">The sequence shown here is derived from an EMBL/GenBank/DDBJ whole genome shotgun (WGS) entry which is preliminary data.</text>
</comment>
<keyword evidence="2" id="KW-1185">Reference proteome</keyword>
<accession>A0A8X7RZW2</accession>
<dbReference type="InterPro" id="IPR055296">
    <property type="entry name" value="SRL2-like"/>
</dbReference>
<dbReference type="PANTHER" id="PTHR46087:SF7">
    <property type="entry name" value="CYCLIN-LIKE PROTEIN"/>
    <property type="match status" value="1"/>
</dbReference>
<dbReference type="AlphaFoldDB" id="A0A8X7RZW2"/>
<reference evidence="1 2" key="1">
    <citation type="submission" date="2020-02" db="EMBL/GenBank/DDBJ databases">
        <authorList>
            <person name="Ma Q."/>
            <person name="Huang Y."/>
            <person name="Song X."/>
            <person name="Pei D."/>
        </authorList>
    </citation>
    <scope>NUCLEOTIDE SEQUENCE [LARGE SCALE GENOMIC DNA]</scope>
    <source>
        <strain evidence="1">Sxm20200214</strain>
        <tissue evidence="1">Leaf</tissue>
    </source>
</reference>
<evidence type="ECO:0000313" key="2">
    <source>
        <dbReference type="Proteomes" id="UP000886595"/>
    </source>
</evidence>
<evidence type="ECO:0000313" key="1">
    <source>
        <dbReference type="EMBL" id="KAG2297425.1"/>
    </source>
</evidence>
<dbReference type="Proteomes" id="UP000886595">
    <property type="component" value="Unassembled WGS sequence"/>
</dbReference>
<dbReference type="PANTHER" id="PTHR46087">
    <property type="entry name" value="PUTATIVE, EXPRESSED-RELATED"/>
    <property type="match status" value="1"/>
</dbReference>
<name>A0A8X7RZW2_BRACI</name>
<dbReference type="OrthoDB" id="1731549at2759"/>
<dbReference type="EMBL" id="JAAMPC010000009">
    <property type="protein sequence ID" value="KAG2297425.1"/>
    <property type="molecule type" value="Genomic_DNA"/>
</dbReference>
<organism evidence="1 2">
    <name type="scientific">Brassica carinata</name>
    <name type="common">Ethiopian mustard</name>
    <name type="synonym">Abyssinian cabbage</name>
    <dbReference type="NCBI Taxonomy" id="52824"/>
    <lineage>
        <taxon>Eukaryota</taxon>
        <taxon>Viridiplantae</taxon>
        <taxon>Streptophyta</taxon>
        <taxon>Embryophyta</taxon>
        <taxon>Tracheophyta</taxon>
        <taxon>Spermatophyta</taxon>
        <taxon>Magnoliopsida</taxon>
        <taxon>eudicotyledons</taxon>
        <taxon>Gunneridae</taxon>
        <taxon>Pentapetalae</taxon>
        <taxon>rosids</taxon>
        <taxon>malvids</taxon>
        <taxon>Brassicales</taxon>
        <taxon>Brassicaceae</taxon>
        <taxon>Brassiceae</taxon>
        <taxon>Brassica</taxon>
    </lineage>
</organism>
<protein>
    <submittedName>
        <fullName evidence="1">Uncharacterized protein</fullName>
    </submittedName>
</protein>
<sequence>MDIVHVATSLAQQTKVLSSVAIIGALSDMIRHLRKSIHCSLHDSTLGNEMIQYNLKFETAVEQCLVKLSQKVGDAGPILDIMAVMLESMSNITAFPDALFHHLLQAMVCADHESRMGAHLIFSVVLVPSSVCPDSVPKSRIPADMQRTLSRTVSVFSSSAALFRKQKVESDNGVDDTAKIERGSTLSMSKFIRGESFDEEETKNNTSSVLSRVKRKPSAMVLDQSSLGSSTEKPVIPLRLSSHLICLLLSSMWVQSLSPHNMPQNYEAFANTYSVVLLFGRTKNSSNEVLVWSFQLAFSLRNLSLGGPLQPSRRRSLFTLATSMIIFSARAFNIPPLVNSSLYTCLCIDPFLQLVEDSKLDVVFYGQEEQPGKSYGSKEDDDDAFNSLAIKEQLVSDFIPIDGCPVGTQLTESLGQAETQLLIPENDAMPSPPEEQLVLTHNLMAKTAFLLSIDDLLHTVSQTTAQLGRYLVSDPPDMTYTKMAGHCEALLMGKQEKMSFMSSAKRNKFSYQTKETSTALPCGGGNPFVDQQRNSWEMMGLGGAPAASNMCVAEYQNRPPFFNPPASTPFDNFFKPVGSSWLAVNFIPSFSLNTYSLRFVI</sequence>